<keyword evidence="10" id="KW-0175">Coiled coil</keyword>
<gene>
    <name evidence="8 14" type="primary">hemA</name>
    <name evidence="14" type="ORF">P2G67_15420</name>
</gene>
<dbReference type="InterPro" id="IPR006151">
    <property type="entry name" value="Shikm_DH/Glu-tRNA_Rdtase"/>
</dbReference>
<feature type="binding site" evidence="8">
    <location>
        <begin position="119"/>
        <end position="121"/>
    </location>
    <ligand>
        <name>substrate</name>
    </ligand>
</feature>
<evidence type="ECO:0000256" key="6">
    <source>
        <dbReference type="ARBA" id="ARBA00023244"/>
    </source>
</evidence>
<comment type="similarity">
    <text evidence="2 8 9">Belongs to the glutamyl-tRNA reductase family.</text>
</comment>
<feature type="site" description="Important for activity" evidence="8">
    <location>
        <position position="104"/>
    </location>
</feature>
<evidence type="ECO:0000256" key="2">
    <source>
        <dbReference type="ARBA" id="ARBA00005916"/>
    </source>
</evidence>
<dbReference type="HAMAP" id="MF_00087">
    <property type="entry name" value="Glu_tRNA_reductase"/>
    <property type="match status" value="1"/>
</dbReference>
<proteinExistence type="inferred from homology"/>
<comment type="caution">
    <text evidence="14">The sequence shown here is derived from an EMBL/GenBank/DDBJ whole genome shotgun (WGS) entry which is preliminary data.</text>
</comment>
<keyword evidence="4 8" id="KW-0521">NADP</keyword>
<evidence type="ECO:0000313" key="15">
    <source>
        <dbReference type="Proteomes" id="UP001215503"/>
    </source>
</evidence>
<evidence type="ECO:0000256" key="7">
    <source>
        <dbReference type="ARBA" id="ARBA00047464"/>
    </source>
</evidence>
<organism evidence="14 15">
    <name type="scientific">Aquibaculum arenosum</name>
    <dbReference type="NCBI Taxonomy" id="3032591"/>
    <lineage>
        <taxon>Bacteria</taxon>
        <taxon>Pseudomonadati</taxon>
        <taxon>Pseudomonadota</taxon>
        <taxon>Alphaproteobacteria</taxon>
        <taxon>Rhodospirillales</taxon>
        <taxon>Rhodovibrionaceae</taxon>
        <taxon>Aquibaculum</taxon>
    </lineage>
</organism>
<protein>
    <recommendedName>
        <fullName evidence="3 8">Glutamyl-tRNA reductase</fullName>
        <shortName evidence="8">GluTR</shortName>
        <ecNumber evidence="3 8">1.2.1.70</ecNumber>
    </recommendedName>
</protein>
<feature type="binding site" evidence="8">
    <location>
        <begin position="194"/>
        <end position="199"/>
    </location>
    <ligand>
        <name>NADP(+)</name>
        <dbReference type="ChEBI" id="CHEBI:58349"/>
    </ligand>
</feature>
<comment type="pathway">
    <text evidence="1 8 9">Porphyrin-containing compound metabolism; protoporphyrin-IX biosynthesis; 5-aminolevulinate from L-glutamyl-tRNA(Glu): step 1/2.</text>
</comment>
<evidence type="ECO:0000259" key="11">
    <source>
        <dbReference type="Pfam" id="PF00745"/>
    </source>
</evidence>
<evidence type="ECO:0000256" key="3">
    <source>
        <dbReference type="ARBA" id="ARBA00012970"/>
    </source>
</evidence>
<feature type="domain" description="Glutamyl-tRNA reductase N-terminal" evidence="13">
    <location>
        <begin position="12"/>
        <end position="161"/>
    </location>
</feature>
<feature type="coiled-coil region" evidence="10">
    <location>
        <begin position="221"/>
        <end position="248"/>
    </location>
</feature>
<reference evidence="14 15" key="1">
    <citation type="submission" date="2023-03" db="EMBL/GenBank/DDBJ databases">
        <title>Fodinicurvata sp. CAU 1616 isolated from sea sendiment.</title>
        <authorList>
            <person name="Kim W."/>
        </authorList>
    </citation>
    <scope>NUCLEOTIDE SEQUENCE [LARGE SCALE GENOMIC DNA]</scope>
    <source>
        <strain evidence="14 15">CAU 1616</strain>
    </source>
</reference>
<dbReference type="PANTHER" id="PTHR43013">
    <property type="entry name" value="GLUTAMYL-TRNA REDUCTASE"/>
    <property type="match status" value="1"/>
</dbReference>
<name>A0ABT5YQW2_9PROT</name>
<dbReference type="InterPro" id="IPR036343">
    <property type="entry name" value="GluRdtase_N_sf"/>
</dbReference>
<dbReference type="InterPro" id="IPR018214">
    <property type="entry name" value="GluRdtase_CS"/>
</dbReference>
<evidence type="ECO:0000259" key="13">
    <source>
        <dbReference type="Pfam" id="PF05201"/>
    </source>
</evidence>
<dbReference type="SUPFAM" id="SSF69742">
    <property type="entry name" value="Glutamyl tRNA-reductase catalytic, N-terminal domain"/>
    <property type="match status" value="1"/>
</dbReference>
<dbReference type="Pfam" id="PF05201">
    <property type="entry name" value="GlutR_N"/>
    <property type="match status" value="1"/>
</dbReference>
<dbReference type="SUPFAM" id="SSF51735">
    <property type="entry name" value="NAD(P)-binding Rossmann-fold domains"/>
    <property type="match status" value="1"/>
</dbReference>
<dbReference type="NCBIfam" id="TIGR01035">
    <property type="entry name" value="hemA"/>
    <property type="match status" value="1"/>
</dbReference>
<evidence type="ECO:0000256" key="5">
    <source>
        <dbReference type="ARBA" id="ARBA00023002"/>
    </source>
</evidence>
<keyword evidence="6 8" id="KW-0627">Porphyrin biosynthesis</keyword>
<evidence type="ECO:0000256" key="9">
    <source>
        <dbReference type="RuleBase" id="RU000584"/>
    </source>
</evidence>
<dbReference type="EC" id="1.2.1.70" evidence="3 8"/>
<dbReference type="EMBL" id="JARHUD010000012">
    <property type="protein sequence ID" value="MDF2097366.1"/>
    <property type="molecule type" value="Genomic_DNA"/>
</dbReference>
<dbReference type="SUPFAM" id="SSF69075">
    <property type="entry name" value="Glutamyl tRNA-reductase dimerization domain"/>
    <property type="match status" value="1"/>
</dbReference>
<feature type="domain" description="Tetrapyrrole biosynthesis glutamyl-tRNA reductase dimerisation" evidence="11">
    <location>
        <begin position="326"/>
        <end position="415"/>
    </location>
</feature>
<comment type="subunit">
    <text evidence="8">Homodimer.</text>
</comment>
<dbReference type="Proteomes" id="UP001215503">
    <property type="component" value="Unassembled WGS sequence"/>
</dbReference>
<dbReference type="InterPro" id="IPR036453">
    <property type="entry name" value="GluRdtase_dimer_dom_sf"/>
</dbReference>
<dbReference type="InterPro" id="IPR036291">
    <property type="entry name" value="NAD(P)-bd_dom_sf"/>
</dbReference>
<dbReference type="Gene3D" id="3.40.50.720">
    <property type="entry name" value="NAD(P)-binding Rossmann-like Domain"/>
    <property type="match status" value="1"/>
</dbReference>
<dbReference type="Gene3D" id="3.30.460.30">
    <property type="entry name" value="Glutamyl-tRNA reductase, N-terminal domain"/>
    <property type="match status" value="1"/>
</dbReference>
<dbReference type="PIRSF" id="PIRSF000445">
    <property type="entry name" value="4pyrrol_synth_GluRdtase"/>
    <property type="match status" value="1"/>
</dbReference>
<evidence type="ECO:0000313" key="14">
    <source>
        <dbReference type="EMBL" id="MDF2097366.1"/>
    </source>
</evidence>
<comment type="function">
    <text evidence="8">Catalyzes the NADPH-dependent reduction of glutamyl-tRNA(Glu) to glutamate 1-semialdehyde (GSA).</text>
</comment>
<feature type="domain" description="Quinate/shikimate 5-dehydrogenase/glutamyl-tRNA reductase" evidence="12">
    <location>
        <begin position="177"/>
        <end position="311"/>
    </location>
</feature>
<evidence type="ECO:0000256" key="10">
    <source>
        <dbReference type="SAM" id="Coils"/>
    </source>
</evidence>
<dbReference type="Pfam" id="PF01488">
    <property type="entry name" value="Shikimate_DH"/>
    <property type="match status" value="1"/>
</dbReference>
<dbReference type="RefSeq" id="WP_275824150.1">
    <property type="nucleotide sequence ID" value="NZ_JARHUD010000012.1"/>
</dbReference>
<feature type="binding site" evidence="8">
    <location>
        <begin position="54"/>
        <end position="57"/>
    </location>
    <ligand>
        <name>substrate</name>
    </ligand>
</feature>
<keyword evidence="5 8" id="KW-0560">Oxidoreductase</keyword>
<dbReference type="InterPro" id="IPR000343">
    <property type="entry name" value="4pyrrol_synth_GluRdtase"/>
</dbReference>
<feature type="binding site" evidence="8">
    <location>
        <position position="125"/>
    </location>
    <ligand>
        <name>substrate</name>
    </ligand>
</feature>
<dbReference type="PANTHER" id="PTHR43013:SF1">
    <property type="entry name" value="GLUTAMYL-TRNA REDUCTASE"/>
    <property type="match status" value="1"/>
</dbReference>
<evidence type="ECO:0000256" key="8">
    <source>
        <dbReference type="HAMAP-Rule" id="MF_00087"/>
    </source>
</evidence>
<feature type="active site" description="Nucleophile" evidence="8">
    <location>
        <position position="55"/>
    </location>
</feature>
<dbReference type="PROSITE" id="PS00747">
    <property type="entry name" value="GLUTR"/>
    <property type="match status" value="1"/>
</dbReference>
<dbReference type="GO" id="GO:0008883">
    <property type="term" value="F:glutamyl-tRNA reductase activity"/>
    <property type="evidence" value="ECO:0007669"/>
    <property type="project" value="UniProtKB-EC"/>
</dbReference>
<dbReference type="Pfam" id="PF00745">
    <property type="entry name" value="GlutR_dimer"/>
    <property type="match status" value="1"/>
</dbReference>
<evidence type="ECO:0000259" key="12">
    <source>
        <dbReference type="Pfam" id="PF01488"/>
    </source>
</evidence>
<evidence type="ECO:0000256" key="4">
    <source>
        <dbReference type="ARBA" id="ARBA00022857"/>
    </source>
</evidence>
<dbReference type="InterPro" id="IPR015895">
    <property type="entry name" value="4pyrrol_synth_GluRdtase_N"/>
</dbReference>
<comment type="miscellaneous">
    <text evidence="8">During catalysis, the active site Cys acts as a nucleophile attacking the alpha-carbonyl group of tRNA-bound glutamate with the formation of a thioester intermediate between enzyme and glutamate, and the concomitant release of tRNA(Glu). The thioester intermediate is finally reduced by direct hydride transfer from NADPH, to form the product GSA.</text>
</comment>
<accession>A0ABT5YQW2</accession>
<comment type="domain">
    <text evidence="8">Possesses an unusual extended V-shaped dimeric structure with each monomer consisting of three distinct domains arranged along a curved 'spinal' alpha-helix. The N-terminal catalytic domain specifically recognizes the glutamate moiety of the substrate. The second domain is the NADPH-binding domain, and the third C-terminal domain is responsible for dimerization.</text>
</comment>
<keyword evidence="15" id="KW-1185">Reference proteome</keyword>
<sequence length="430" mass="47294">MAVPQERSFLVVGVNHRSAGMELREALFIEEERVPERLSELRDSGLDEVLLLSTCDRIEVLAAVEDSADAALRLRRLLAQWAGVSHDDLIGQSYALSDDDALRHLFAVAASLDSQVIGEPQVLGQVKEAHRLAAALGLTGPFLGRRLEAAYKAAKRVRNETSLAQQPVTLAASALRVARDLHGDLGRSSLLLLGLGEMGELLAGEFRAAGVGELTVSHRSERRAEAVARRLRAHLRAWEEQEEALAQADVVVSALGSGRLLLPASRVEQALRRRRRRPIFLIDAAVPGDIEPAVESLDGAFVYSLDDLERVAAAGRRSREGASMRAWRILGEELDDFRRISRGRETAPLLSDLRAHAERIRQEVLAEKGDDAEAATRLLLARLLHEPSEALREAASEDPGNRPLFERLLRRLFRLEGEGPRGGGEGEKRR</sequence>
<comment type="catalytic activity">
    <reaction evidence="7 8 9">
        <text>(S)-4-amino-5-oxopentanoate + tRNA(Glu) + NADP(+) = L-glutamyl-tRNA(Glu) + NADPH + H(+)</text>
        <dbReference type="Rhea" id="RHEA:12344"/>
        <dbReference type="Rhea" id="RHEA-COMP:9663"/>
        <dbReference type="Rhea" id="RHEA-COMP:9680"/>
        <dbReference type="ChEBI" id="CHEBI:15378"/>
        <dbReference type="ChEBI" id="CHEBI:57501"/>
        <dbReference type="ChEBI" id="CHEBI:57783"/>
        <dbReference type="ChEBI" id="CHEBI:58349"/>
        <dbReference type="ChEBI" id="CHEBI:78442"/>
        <dbReference type="ChEBI" id="CHEBI:78520"/>
        <dbReference type="EC" id="1.2.1.70"/>
    </reaction>
</comment>
<dbReference type="InterPro" id="IPR015896">
    <property type="entry name" value="4pyrrol_synth_GluRdtase_dimer"/>
</dbReference>
<evidence type="ECO:0000256" key="1">
    <source>
        <dbReference type="ARBA" id="ARBA00005059"/>
    </source>
</evidence>
<feature type="binding site" evidence="8">
    <location>
        <position position="114"/>
    </location>
    <ligand>
        <name>substrate</name>
    </ligand>
</feature>